<gene>
    <name evidence="10" type="ordered locus">Mnod_2387</name>
</gene>
<dbReference type="InterPro" id="IPR050697">
    <property type="entry name" value="Adenylyl/Guanylyl_Cyclase_3/4"/>
</dbReference>
<dbReference type="InterPro" id="IPR029787">
    <property type="entry name" value="Nucleotide_cyclase"/>
</dbReference>
<dbReference type="PROSITE" id="PS50885">
    <property type="entry name" value="HAMP"/>
    <property type="match status" value="1"/>
</dbReference>
<feature type="region of interest" description="Disordered" evidence="6">
    <location>
        <begin position="1"/>
        <end position="35"/>
    </location>
</feature>
<evidence type="ECO:0000259" key="8">
    <source>
        <dbReference type="PROSITE" id="PS50125"/>
    </source>
</evidence>
<dbReference type="KEGG" id="mno:Mnod_2387"/>
<feature type="transmembrane region" description="Helical" evidence="7">
    <location>
        <begin position="314"/>
        <end position="337"/>
    </location>
</feature>
<dbReference type="InterPro" id="IPR033479">
    <property type="entry name" value="dCache_1"/>
</dbReference>
<dbReference type="Pfam" id="PF00211">
    <property type="entry name" value="Guanylate_cyc"/>
    <property type="match status" value="1"/>
</dbReference>
<dbReference type="CDD" id="cd12912">
    <property type="entry name" value="PDC2_MCP_like"/>
    <property type="match status" value="1"/>
</dbReference>
<feature type="domain" description="Guanylate cyclase" evidence="8">
    <location>
        <begin position="427"/>
        <end position="558"/>
    </location>
</feature>
<dbReference type="eggNOG" id="COG2114">
    <property type="taxonomic scope" value="Bacteria"/>
</dbReference>
<name>B8IBE6_METNO</name>
<dbReference type="InterPro" id="IPR003660">
    <property type="entry name" value="HAMP_dom"/>
</dbReference>
<dbReference type="Pfam" id="PF02743">
    <property type="entry name" value="dCache_1"/>
    <property type="match status" value="1"/>
</dbReference>
<dbReference type="GO" id="GO:0005886">
    <property type="term" value="C:plasma membrane"/>
    <property type="evidence" value="ECO:0007669"/>
    <property type="project" value="UniProtKB-SubCell"/>
</dbReference>
<evidence type="ECO:0000256" key="1">
    <source>
        <dbReference type="ARBA" id="ARBA00004651"/>
    </source>
</evidence>
<dbReference type="Gene3D" id="3.30.450.20">
    <property type="entry name" value="PAS domain"/>
    <property type="match status" value="1"/>
</dbReference>
<accession>B8IBE6</accession>
<dbReference type="PANTHER" id="PTHR43081:SF20">
    <property type="entry name" value="TWO-COMPONENT RESPONSE REGULATOR"/>
    <property type="match status" value="1"/>
</dbReference>
<keyword evidence="2" id="KW-1003">Cell membrane</keyword>
<reference evidence="10 11" key="1">
    <citation type="submission" date="2009-01" db="EMBL/GenBank/DDBJ databases">
        <title>Complete sequence of chromosome of Methylobacterium nodulans ORS 2060.</title>
        <authorList>
            <consortium name="US DOE Joint Genome Institute"/>
            <person name="Lucas S."/>
            <person name="Copeland A."/>
            <person name="Lapidus A."/>
            <person name="Glavina del Rio T."/>
            <person name="Dalin E."/>
            <person name="Tice H."/>
            <person name="Bruce D."/>
            <person name="Goodwin L."/>
            <person name="Pitluck S."/>
            <person name="Sims D."/>
            <person name="Brettin T."/>
            <person name="Detter J.C."/>
            <person name="Han C."/>
            <person name="Larimer F."/>
            <person name="Land M."/>
            <person name="Hauser L."/>
            <person name="Kyrpides N."/>
            <person name="Ivanova N."/>
            <person name="Marx C.J."/>
            <person name="Richardson P."/>
        </authorList>
    </citation>
    <scope>NUCLEOTIDE SEQUENCE [LARGE SCALE GENOMIC DNA]</scope>
    <source>
        <strain evidence="11">LMG 21967 / CNCM I-2342 / ORS 2060</strain>
    </source>
</reference>
<dbReference type="EMBL" id="CP001349">
    <property type="protein sequence ID" value="ACL57361.1"/>
    <property type="molecule type" value="Genomic_DNA"/>
</dbReference>
<evidence type="ECO:0000256" key="7">
    <source>
        <dbReference type="SAM" id="Phobius"/>
    </source>
</evidence>
<sequence>MPDTRPMPPMREAREAGYAASASGPGKPTMTQASAPTPRSIARKYFLAFFAAVVVPLFANGIVEAWFGYRDQRAQLNELLGVEARAAASRIQSFIDGIRDQLGWMVQLPWTAGSDDRQRLDALRLLRQVPAVMTLTVVDGTGKERLRVSRVGLNQIGSGVDRSAEAAVLGARAARVWYGPVTFYRGSEPFMTIAVAGNRASVGIAIAEINLKLIWDVISAIRVGQTGQAFVLDDPGRLIAHPDISLVLRGGDEAVARPLSTLRDVIRAAGDKSAIGKDASGSAVIAAMAPIPGVDWTVIVSQPLVEAFGPIYGALWRTGALLLLGMAFAGALAFWLARRMTGPIRLLEYGTEQIGAGHLDHRIEIASADELGRLAARFNAMAGELALSQERQERIARLKRFLAPQVAELVDRTGDDGVLEARRVEVAVIFGDLRGFTAFSAKTPPDDVMQVLAEYFTALGRVITTHGATLTSFTGDGLMVLVNAPVSCPDPGLTAVRLAIGMQDAVQPLVAEWRAKGYAIGFGVGAAMETATVGRIGYEDRCDYTAIGPVVNLAARLCSAAEDRQILIDAVLFQNARDCAEITPLGARQLKGLASGVPVFAILR</sequence>
<keyword evidence="5 7" id="KW-0472">Membrane</keyword>
<dbReference type="GO" id="GO:0035556">
    <property type="term" value="P:intracellular signal transduction"/>
    <property type="evidence" value="ECO:0007669"/>
    <property type="project" value="InterPro"/>
</dbReference>
<evidence type="ECO:0000256" key="4">
    <source>
        <dbReference type="ARBA" id="ARBA00022989"/>
    </source>
</evidence>
<organism evidence="10 11">
    <name type="scientific">Methylobacterium nodulans (strain LMG 21967 / CNCM I-2342 / ORS 2060)</name>
    <dbReference type="NCBI Taxonomy" id="460265"/>
    <lineage>
        <taxon>Bacteria</taxon>
        <taxon>Pseudomonadati</taxon>
        <taxon>Pseudomonadota</taxon>
        <taxon>Alphaproteobacteria</taxon>
        <taxon>Hyphomicrobiales</taxon>
        <taxon>Methylobacteriaceae</taxon>
        <taxon>Methylobacterium</taxon>
    </lineage>
</organism>
<dbReference type="SUPFAM" id="SSF158472">
    <property type="entry name" value="HAMP domain-like"/>
    <property type="match status" value="1"/>
</dbReference>
<dbReference type="AlphaFoldDB" id="B8IBE6"/>
<feature type="domain" description="HAMP" evidence="9">
    <location>
        <begin position="338"/>
        <end position="390"/>
    </location>
</feature>
<proteinExistence type="predicted"/>
<keyword evidence="11" id="KW-1185">Reference proteome</keyword>
<keyword evidence="4 7" id="KW-1133">Transmembrane helix</keyword>
<dbReference type="InterPro" id="IPR001054">
    <property type="entry name" value="A/G_cyclase"/>
</dbReference>
<dbReference type="CDD" id="cd07302">
    <property type="entry name" value="CHD"/>
    <property type="match status" value="1"/>
</dbReference>
<comment type="subcellular location">
    <subcellularLocation>
        <location evidence="1">Cell membrane</location>
        <topology evidence="1">Multi-pass membrane protein</topology>
    </subcellularLocation>
</comment>
<dbReference type="Gene3D" id="3.30.70.1230">
    <property type="entry name" value="Nucleotide cyclase"/>
    <property type="match status" value="1"/>
</dbReference>
<dbReference type="PANTHER" id="PTHR43081">
    <property type="entry name" value="ADENYLATE CYCLASE, TERMINAL-DIFFERENTIATION SPECIFIC-RELATED"/>
    <property type="match status" value="1"/>
</dbReference>
<dbReference type="SUPFAM" id="SSF55073">
    <property type="entry name" value="Nucleotide cyclase"/>
    <property type="match status" value="1"/>
</dbReference>
<evidence type="ECO:0000256" key="6">
    <source>
        <dbReference type="SAM" id="MobiDB-lite"/>
    </source>
</evidence>
<dbReference type="CDD" id="cd06225">
    <property type="entry name" value="HAMP"/>
    <property type="match status" value="1"/>
</dbReference>
<dbReference type="Gene3D" id="6.10.340.10">
    <property type="match status" value="1"/>
</dbReference>
<feature type="transmembrane region" description="Helical" evidence="7">
    <location>
        <begin position="45"/>
        <end position="69"/>
    </location>
</feature>
<dbReference type="Proteomes" id="UP000008207">
    <property type="component" value="Chromosome"/>
</dbReference>
<dbReference type="PROSITE" id="PS50125">
    <property type="entry name" value="GUANYLATE_CYCLASE_2"/>
    <property type="match status" value="1"/>
</dbReference>
<dbReference type="GO" id="GO:0004016">
    <property type="term" value="F:adenylate cyclase activity"/>
    <property type="evidence" value="ECO:0007669"/>
    <property type="project" value="UniProtKB-ARBA"/>
</dbReference>
<evidence type="ECO:0000256" key="2">
    <source>
        <dbReference type="ARBA" id="ARBA00022475"/>
    </source>
</evidence>
<dbReference type="SMART" id="SM00304">
    <property type="entry name" value="HAMP"/>
    <property type="match status" value="1"/>
</dbReference>
<dbReference type="HOGENOM" id="CLU_018096_0_0_5"/>
<protein>
    <submittedName>
        <fullName evidence="10">Adenylate/guanylate cyclase with integral membrane sensor</fullName>
    </submittedName>
</protein>
<evidence type="ECO:0000256" key="3">
    <source>
        <dbReference type="ARBA" id="ARBA00022692"/>
    </source>
</evidence>
<dbReference type="SMART" id="SM00044">
    <property type="entry name" value="CYCc"/>
    <property type="match status" value="1"/>
</dbReference>
<dbReference type="STRING" id="460265.Mnod_2387"/>
<evidence type="ECO:0000259" key="9">
    <source>
        <dbReference type="PROSITE" id="PS50885"/>
    </source>
</evidence>
<dbReference type="Pfam" id="PF00672">
    <property type="entry name" value="HAMP"/>
    <property type="match status" value="1"/>
</dbReference>
<dbReference type="eggNOG" id="COG3850">
    <property type="taxonomic scope" value="Bacteria"/>
</dbReference>
<keyword evidence="3 7" id="KW-0812">Transmembrane</keyword>
<evidence type="ECO:0000313" key="10">
    <source>
        <dbReference type="EMBL" id="ACL57361.1"/>
    </source>
</evidence>
<dbReference type="GO" id="GO:0006171">
    <property type="term" value="P:cAMP biosynthetic process"/>
    <property type="evidence" value="ECO:0007669"/>
    <property type="project" value="TreeGrafter"/>
</dbReference>
<evidence type="ECO:0000256" key="5">
    <source>
        <dbReference type="ARBA" id="ARBA00023136"/>
    </source>
</evidence>
<evidence type="ECO:0000313" key="11">
    <source>
        <dbReference type="Proteomes" id="UP000008207"/>
    </source>
</evidence>